<gene>
    <name evidence="9" type="primary">nadE2</name>
    <name evidence="9" type="ordered locus">NP_0054A</name>
</gene>
<dbReference type="PANTHER" id="PTHR23090:SF9">
    <property type="entry name" value="GLUTAMINE-DEPENDENT NAD(+) SYNTHETASE"/>
    <property type="match status" value="1"/>
</dbReference>
<sequence length="270" mass="28678">MTDALPPGVSFRADTEAMAAEAVDCIETTVDAADADGVVVGLSGGLDSTTTATLAVEALGSERVYGLVLPSSKLGSKSAQDAETVADVLGIDHETIHLQPLLACFGDMVPGPVDLHGDPVVRGNLVARLRMSMLYLTANAMERLVVGTTNRSEHLLGYFTKHGDGAADVLPLAHLYKTEVERLADALEVPPFIAEKPPTAGFYPGQSDRADFGAPYTTVDAVLKRLVADDRTTDAICSELGVDAAVVDRVKRHHEQTAHKRRRPPCPSVR</sequence>
<dbReference type="CDD" id="cd00553">
    <property type="entry name" value="NAD_synthase"/>
    <property type="match status" value="1"/>
</dbReference>
<evidence type="ECO:0000259" key="8">
    <source>
        <dbReference type="Pfam" id="PF02540"/>
    </source>
</evidence>
<dbReference type="EC" id="6.3.1.5" evidence="7"/>
<evidence type="ECO:0000256" key="5">
    <source>
        <dbReference type="ARBA" id="ARBA00023027"/>
    </source>
</evidence>
<dbReference type="GO" id="GO:0009435">
    <property type="term" value="P:NAD+ biosynthetic process"/>
    <property type="evidence" value="ECO:0007669"/>
    <property type="project" value="UniProtKB-UniPathway"/>
</dbReference>
<evidence type="ECO:0000256" key="3">
    <source>
        <dbReference type="ARBA" id="ARBA00022741"/>
    </source>
</evidence>
<evidence type="ECO:0000313" key="10">
    <source>
        <dbReference type="Proteomes" id="UP000002698"/>
    </source>
</evidence>
<dbReference type="Proteomes" id="UP000002698">
    <property type="component" value="Chromosome"/>
</dbReference>
<dbReference type="UniPathway" id="UPA00253">
    <property type="reaction ID" value="UER00333"/>
</dbReference>
<keyword evidence="2 6" id="KW-0436">Ligase</keyword>
<protein>
    <recommendedName>
        <fullName evidence="7">NH(3)-dependent NAD(+) synthetase</fullName>
        <ecNumber evidence="7">6.3.1.5</ecNumber>
    </recommendedName>
</protein>
<evidence type="ECO:0000256" key="7">
    <source>
        <dbReference type="RuleBase" id="RU003812"/>
    </source>
</evidence>
<keyword evidence="5 6" id="KW-0520">NAD</keyword>
<evidence type="ECO:0000313" key="9">
    <source>
        <dbReference type="EMBL" id="CAI48118.1"/>
    </source>
</evidence>
<dbReference type="EnsemblBacteria" id="CAI48118">
    <property type="protein sequence ID" value="CAI48118"/>
    <property type="gene ID" value="NP_0054A"/>
</dbReference>
<feature type="domain" description="NAD/GMP synthase" evidence="8">
    <location>
        <begin position="20"/>
        <end position="264"/>
    </location>
</feature>
<evidence type="ECO:0000256" key="1">
    <source>
        <dbReference type="ARBA" id="ARBA00004790"/>
    </source>
</evidence>
<dbReference type="EMBL" id="CR936257">
    <property type="protein sequence ID" value="CAI48118.1"/>
    <property type="molecule type" value="Genomic_DNA"/>
</dbReference>
<keyword evidence="3 6" id="KW-0547">Nucleotide-binding</keyword>
<comment type="similarity">
    <text evidence="6">Belongs to the NAD synthetase family.</text>
</comment>
<dbReference type="KEGG" id="nph:NP_0054A"/>
<evidence type="ECO:0000256" key="6">
    <source>
        <dbReference type="RuleBase" id="RU003811"/>
    </source>
</evidence>
<dbReference type="HOGENOM" id="CLU_059327_1_1_2"/>
<evidence type="ECO:0000256" key="2">
    <source>
        <dbReference type="ARBA" id="ARBA00022598"/>
    </source>
</evidence>
<comment type="pathway">
    <text evidence="1">Cofactor biosynthesis; NAD(+) biosynthesis.</text>
</comment>
<organism evidence="9 10">
    <name type="scientific">Natronomonas pharaonis (strain ATCC 35678 / DSM 2160 / CIP 103997 / JCM 8858 / NBRC 14720 / NCIMB 2260 / Gabara)</name>
    <name type="common">Halobacterium pharaonis</name>
    <dbReference type="NCBI Taxonomy" id="348780"/>
    <lineage>
        <taxon>Archaea</taxon>
        <taxon>Methanobacteriati</taxon>
        <taxon>Methanobacteriota</taxon>
        <taxon>Stenosarchaea group</taxon>
        <taxon>Halobacteria</taxon>
        <taxon>Halobacteriales</taxon>
        <taxon>Natronomonadaceae</taxon>
        <taxon>Natronomonas</taxon>
    </lineage>
</organism>
<dbReference type="GO" id="GO:0003952">
    <property type="term" value="F:NAD+ synthase (glutamine-hydrolyzing) activity"/>
    <property type="evidence" value="ECO:0007669"/>
    <property type="project" value="InterPro"/>
</dbReference>
<name>A0A1U7ETB1_NATPD</name>
<dbReference type="OrthoDB" id="39312at2157"/>
<dbReference type="PANTHER" id="PTHR23090">
    <property type="entry name" value="NH 3 /GLUTAMINE-DEPENDENT NAD + SYNTHETASE"/>
    <property type="match status" value="1"/>
</dbReference>
<evidence type="ECO:0000256" key="4">
    <source>
        <dbReference type="ARBA" id="ARBA00022840"/>
    </source>
</evidence>
<accession>A0A1U7ETB1</accession>
<dbReference type="GO" id="GO:0004359">
    <property type="term" value="F:glutaminase activity"/>
    <property type="evidence" value="ECO:0007669"/>
    <property type="project" value="InterPro"/>
</dbReference>
<dbReference type="Gene3D" id="3.40.50.620">
    <property type="entry name" value="HUPs"/>
    <property type="match status" value="1"/>
</dbReference>
<dbReference type="Pfam" id="PF02540">
    <property type="entry name" value="NAD_synthase"/>
    <property type="match status" value="1"/>
</dbReference>
<dbReference type="InterPro" id="IPR022310">
    <property type="entry name" value="NAD/GMP_synthase"/>
</dbReference>
<dbReference type="InterPro" id="IPR003694">
    <property type="entry name" value="NAD_synthase"/>
</dbReference>
<dbReference type="eggNOG" id="arCOG00069">
    <property type="taxonomic scope" value="Archaea"/>
</dbReference>
<dbReference type="AlphaFoldDB" id="A0A1U7ETB1"/>
<proteinExistence type="inferred from homology"/>
<dbReference type="SUPFAM" id="SSF52402">
    <property type="entry name" value="Adenine nucleotide alpha hydrolases-like"/>
    <property type="match status" value="1"/>
</dbReference>
<dbReference type="GO" id="GO:0005524">
    <property type="term" value="F:ATP binding"/>
    <property type="evidence" value="ECO:0007669"/>
    <property type="project" value="UniProtKB-KW"/>
</dbReference>
<dbReference type="NCBIfam" id="TIGR00552">
    <property type="entry name" value="nadE"/>
    <property type="match status" value="1"/>
</dbReference>
<dbReference type="STRING" id="348780.NP_0054A"/>
<keyword evidence="4 6" id="KW-0067">ATP-binding</keyword>
<dbReference type="InterPro" id="IPR014729">
    <property type="entry name" value="Rossmann-like_a/b/a_fold"/>
</dbReference>
<keyword evidence="10" id="KW-1185">Reference proteome</keyword>
<dbReference type="GO" id="GO:0008795">
    <property type="term" value="F:NAD+ synthase activity"/>
    <property type="evidence" value="ECO:0007669"/>
    <property type="project" value="UniProtKB-EC"/>
</dbReference>
<comment type="catalytic activity">
    <reaction evidence="7">
        <text>deamido-NAD(+) + NH4(+) + ATP = AMP + diphosphate + NAD(+) + H(+)</text>
        <dbReference type="Rhea" id="RHEA:21188"/>
        <dbReference type="ChEBI" id="CHEBI:15378"/>
        <dbReference type="ChEBI" id="CHEBI:28938"/>
        <dbReference type="ChEBI" id="CHEBI:30616"/>
        <dbReference type="ChEBI" id="CHEBI:33019"/>
        <dbReference type="ChEBI" id="CHEBI:57540"/>
        <dbReference type="ChEBI" id="CHEBI:58437"/>
        <dbReference type="ChEBI" id="CHEBI:456215"/>
        <dbReference type="EC" id="6.3.1.5"/>
    </reaction>
</comment>
<dbReference type="GO" id="GO:0005737">
    <property type="term" value="C:cytoplasm"/>
    <property type="evidence" value="ECO:0007669"/>
    <property type="project" value="InterPro"/>
</dbReference>
<dbReference type="NCBIfam" id="NF010587">
    <property type="entry name" value="PRK13980.1"/>
    <property type="match status" value="1"/>
</dbReference>
<reference evidence="9 10" key="1">
    <citation type="journal article" date="2005" name="Genome Res.">
        <title>Living with two extremes: conclusions from the genome sequence of Natronomonas pharaonis.</title>
        <authorList>
            <person name="Falb M."/>
            <person name="Pfeiffer F."/>
            <person name="Palm P."/>
            <person name="Rodewald K."/>
            <person name="Hickmann V."/>
            <person name="Tittor J."/>
            <person name="Oesterhelt D."/>
        </authorList>
    </citation>
    <scope>NUCLEOTIDE SEQUENCE [LARGE SCALE GENOMIC DNA]</scope>
    <source>
        <strain evidence="10">ATCC 35678 / DSM 2160 / CIP 103997 / JCM 8858 / NBRC 14720 / NCIMB 2260 / Gabara</strain>
    </source>
</reference>